<evidence type="ECO:0000259" key="2">
    <source>
        <dbReference type="Pfam" id="PF08484"/>
    </source>
</evidence>
<feature type="domain" description="Methyltransferase putative zinc binding" evidence="1">
    <location>
        <begin position="11"/>
        <end position="70"/>
    </location>
</feature>
<dbReference type="Pfam" id="PF08484">
    <property type="entry name" value="Methyltransf_14"/>
    <property type="match status" value="1"/>
</dbReference>
<gene>
    <name evidence="3" type="ORF">METZ01_LOCUS144149</name>
</gene>
<dbReference type="AlphaFoldDB" id="A0A381ZPV6"/>
<proteinExistence type="predicted"/>
<evidence type="ECO:0008006" key="4">
    <source>
        <dbReference type="Google" id="ProtNLM"/>
    </source>
</evidence>
<dbReference type="SUPFAM" id="SSF53335">
    <property type="entry name" value="S-adenosyl-L-methionine-dependent methyltransferases"/>
    <property type="match status" value="1"/>
</dbReference>
<dbReference type="EMBL" id="UINC01022191">
    <property type="protein sequence ID" value="SVA91295.1"/>
    <property type="molecule type" value="Genomic_DNA"/>
</dbReference>
<dbReference type="Pfam" id="PF13489">
    <property type="entry name" value="Methyltransf_23"/>
    <property type="match status" value="1"/>
</dbReference>
<evidence type="ECO:0000259" key="1">
    <source>
        <dbReference type="Pfam" id="PF08421"/>
    </source>
</evidence>
<dbReference type="PANTHER" id="PTHR43861">
    <property type="entry name" value="TRANS-ACONITATE 2-METHYLTRANSFERASE-RELATED"/>
    <property type="match status" value="1"/>
</dbReference>
<dbReference type="Pfam" id="PF08421">
    <property type="entry name" value="Methyltransf_13"/>
    <property type="match status" value="1"/>
</dbReference>
<feature type="non-terminal residue" evidence="3">
    <location>
        <position position="1"/>
    </location>
</feature>
<reference evidence="3" key="1">
    <citation type="submission" date="2018-05" db="EMBL/GenBank/DDBJ databases">
        <authorList>
            <person name="Lanie J.A."/>
            <person name="Ng W.-L."/>
            <person name="Kazmierczak K.M."/>
            <person name="Andrzejewski T.M."/>
            <person name="Davidsen T.M."/>
            <person name="Wayne K.J."/>
            <person name="Tettelin H."/>
            <person name="Glass J.I."/>
            <person name="Rusch D."/>
            <person name="Podicherti R."/>
            <person name="Tsui H.-C.T."/>
            <person name="Winkler M.E."/>
        </authorList>
    </citation>
    <scope>NUCLEOTIDE SEQUENCE</scope>
</reference>
<dbReference type="Gene3D" id="3.40.50.150">
    <property type="entry name" value="Vaccinia Virus protein VP39"/>
    <property type="match status" value="1"/>
</dbReference>
<dbReference type="Gene3D" id="3.40.50.720">
    <property type="entry name" value="NAD(P)-binding Rossmann-like Domain"/>
    <property type="match status" value="1"/>
</dbReference>
<dbReference type="InterPro" id="IPR038576">
    <property type="entry name" value="Methyltransf_Zn-bd_dom_put_sf"/>
</dbReference>
<dbReference type="InterPro" id="IPR029063">
    <property type="entry name" value="SAM-dependent_MTases_sf"/>
</dbReference>
<evidence type="ECO:0000313" key="3">
    <source>
        <dbReference type="EMBL" id="SVA91295.1"/>
    </source>
</evidence>
<protein>
    <recommendedName>
        <fullName evidence="4">C-methyltransferase domain-containing protein</fullName>
    </recommendedName>
</protein>
<accession>A0A381ZPV6</accession>
<dbReference type="InterPro" id="IPR013691">
    <property type="entry name" value="MeTrfase_14"/>
</dbReference>
<name>A0A381ZPV6_9ZZZZ</name>
<feature type="domain" description="C-methyltransferase" evidence="2">
    <location>
        <begin position="256"/>
        <end position="411"/>
    </location>
</feature>
<dbReference type="InterPro" id="IPR013630">
    <property type="entry name" value="Methyltransf_Zn-bd_dom_put"/>
</dbReference>
<organism evidence="3">
    <name type="scientific">marine metagenome</name>
    <dbReference type="NCBI Taxonomy" id="408172"/>
    <lineage>
        <taxon>unclassified sequences</taxon>
        <taxon>metagenomes</taxon>
        <taxon>ecological metagenomes</taxon>
    </lineage>
</organism>
<dbReference type="Gene3D" id="6.20.50.110">
    <property type="entry name" value="Methyltransferase, zinc-binding domain"/>
    <property type="match status" value="1"/>
</dbReference>
<dbReference type="PANTHER" id="PTHR43861:SF5">
    <property type="entry name" value="BLL5978 PROTEIN"/>
    <property type="match status" value="1"/>
</dbReference>
<dbReference type="CDD" id="cd02440">
    <property type="entry name" value="AdoMet_MTases"/>
    <property type="match status" value="1"/>
</dbReference>
<sequence>VTVDFELIDRCRCCGNDRLEEVLDLGDQPPANSLRLPDEPRPGEVPLVLARCSSCATVQLTATVDPAKLFSDYVWVTGTASATRTFSEVFCREVLSHLETSGSGRPEGQGLVIEVASNDGTFLERFRERGWQVLGIDPARNVVDRAVAAGIPTRCEFFDTETATSISREFGPADIVIARNVVPHVAEIHEVLAGAVQLLHGGGLVAIEFHHAGSILKGLQYDSIYHEHLFYFSQETLRALCASHGLHAFDVLESPLSGGALVLLFAKEQRTPSPQLEECVLSESESKVNLLETWEAFGKAVRVHSESLSHIVADRANRGTVVGYGASARSATLLNTAGISGEEVQAVIDRNELKHGRLTPGSDIPIVPFEEGLPLLQTAESLLLLAWNFESEIVADVRDEGFEGEILVPLPGELRLI</sequence>